<dbReference type="AlphaFoldDB" id="A0A0E0MUU8"/>
<feature type="transmembrane region" description="Helical" evidence="1">
    <location>
        <begin position="46"/>
        <end position="71"/>
    </location>
</feature>
<dbReference type="HOGENOM" id="CLU_191744_0_0_1"/>
<keyword evidence="3" id="KW-1185">Reference proteome</keyword>
<keyword evidence="1" id="KW-0472">Membrane</keyword>
<dbReference type="Gramene" id="ORUFI01G12810.1">
    <property type="protein sequence ID" value="ORUFI01G12810.1"/>
    <property type="gene ID" value="ORUFI01G12810"/>
</dbReference>
<evidence type="ECO:0000313" key="3">
    <source>
        <dbReference type="Proteomes" id="UP000008022"/>
    </source>
</evidence>
<name>A0A0E0MUU8_ORYRU</name>
<protein>
    <submittedName>
        <fullName evidence="2">Uncharacterized protein</fullName>
    </submittedName>
</protein>
<accession>A0A0E0MUU8</accession>
<dbReference type="EnsemblPlants" id="ORUFI01G12810.1">
    <property type="protein sequence ID" value="ORUFI01G12810.1"/>
    <property type="gene ID" value="ORUFI01G12810"/>
</dbReference>
<proteinExistence type="predicted"/>
<keyword evidence="1" id="KW-0812">Transmembrane</keyword>
<keyword evidence="1" id="KW-1133">Transmembrane helix</keyword>
<evidence type="ECO:0000256" key="1">
    <source>
        <dbReference type="SAM" id="Phobius"/>
    </source>
</evidence>
<reference evidence="2" key="2">
    <citation type="submission" date="2015-06" db="UniProtKB">
        <authorList>
            <consortium name="EnsemblPlants"/>
        </authorList>
    </citation>
    <scope>IDENTIFICATION</scope>
</reference>
<evidence type="ECO:0000313" key="2">
    <source>
        <dbReference type="EnsemblPlants" id="ORUFI01G12810.1"/>
    </source>
</evidence>
<sequence length="73" mass="7919">MWRGLRCTKAGRRGRRCSGPTCRQRLTGGGASVHQPWIRSGGRSRLAVAGPVLAFSRLCVLALSVCGWRVVIL</sequence>
<dbReference type="Proteomes" id="UP000008022">
    <property type="component" value="Unassembled WGS sequence"/>
</dbReference>
<organism evidence="2 3">
    <name type="scientific">Oryza rufipogon</name>
    <name type="common">Brownbeard rice</name>
    <name type="synonym">Asian wild rice</name>
    <dbReference type="NCBI Taxonomy" id="4529"/>
    <lineage>
        <taxon>Eukaryota</taxon>
        <taxon>Viridiplantae</taxon>
        <taxon>Streptophyta</taxon>
        <taxon>Embryophyta</taxon>
        <taxon>Tracheophyta</taxon>
        <taxon>Spermatophyta</taxon>
        <taxon>Magnoliopsida</taxon>
        <taxon>Liliopsida</taxon>
        <taxon>Poales</taxon>
        <taxon>Poaceae</taxon>
        <taxon>BOP clade</taxon>
        <taxon>Oryzoideae</taxon>
        <taxon>Oryzeae</taxon>
        <taxon>Oryzinae</taxon>
        <taxon>Oryza</taxon>
    </lineage>
</organism>
<reference evidence="3" key="1">
    <citation type="submission" date="2013-06" db="EMBL/GenBank/DDBJ databases">
        <authorList>
            <person name="Zhao Q."/>
        </authorList>
    </citation>
    <scope>NUCLEOTIDE SEQUENCE</scope>
    <source>
        <strain evidence="3">cv. W1943</strain>
    </source>
</reference>